<organism evidence="1 2">
    <name type="scientific">Thalassoglobus neptunius</name>
    <dbReference type="NCBI Taxonomy" id="1938619"/>
    <lineage>
        <taxon>Bacteria</taxon>
        <taxon>Pseudomonadati</taxon>
        <taxon>Planctomycetota</taxon>
        <taxon>Planctomycetia</taxon>
        <taxon>Planctomycetales</taxon>
        <taxon>Planctomycetaceae</taxon>
        <taxon>Thalassoglobus</taxon>
    </lineage>
</organism>
<evidence type="ECO:0000313" key="1">
    <source>
        <dbReference type="EMBL" id="TWT29256.1"/>
    </source>
</evidence>
<gene>
    <name evidence="1" type="ORF">KOR42_55390</name>
</gene>
<dbReference type="OrthoDB" id="291501at2"/>
<evidence type="ECO:0000313" key="2">
    <source>
        <dbReference type="Proteomes" id="UP000317243"/>
    </source>
</evidence>
<dbReference type="EMBL" id="SIHI01000129">
    <property type="protein sequence ID" value="TWT29256.1"/>
    <property type="molecule type" value="Genomic_DNA"/>
</dbReference>
<reference evidence="1 2" key="1">
    <citation type="submission" date="2019-02" db="EMBL/GenBank/DDBJ databases">
        <title>Deep-cultivation of Planctomycetes and their phenomic and genomic characterization uncovers novel biology.</title>
        <authorList>
            <person name="Wiegand S."/>
            <person name="Jogler M."/>
            <person name="Boedeker C."/>
            <person name="Pinto D."/>
            <person name="Vollmers J."/>
            <person name="Rivas-Marin E."/>
            <person name="Kohn T."/>
            <person name="Peeters S.H."/>
            <person name="Heuer A."/>
            <person name="Rast P."/>
            <person name="Oberbeckmann S."/>
            <person name="Bunk B."/>
            <person name="Jeske O."/>
            <person name="Meyerdierks A."/>
            <person name="Storesund J.E."/>
            <person name="Kallscheuer N."/>
            <person name="Luecker S."/>
            <person name="Lage O.M."/>
            <person name="Pohl T."/>
            <person name="Merkel B.J."/>
            <person name="Hornburger P."/>
            <person name="Mueller R.-W."/>
            <person name="Bruemmer F."/>
            <person name="Labrenz M."/>
            <person name="Spormann A.M."/>
            <person name="Op Den Camp H."/>
            <person name="Overmann J."/>
            <person name="Amann R."/>
            <person name="Jetten M.S.M."/>
            <person name="Mascher T."/>
            <person name="Medema M.H."/>
            <person name="Devos D.P."/>
            <person name="Kaster A.-K."/>
            <person name="Ovreas L."/>
            <person name="Rohde M."/>
            <person name="Galperin M.Y."/>
            <person name="Jogler C."/>
        </authorList>
    </citation>
    <scope>NUCLEOTIDE SEQUENCE [LARGE SCALE GENOMIC DNA]</scope>
    <source>
        <strain evidence="1 2">KOR42</strain>
    </source>
</reference>
<comment type="caution">
    <text evidence="1">The sequence shown here is derived from an EMBL/GenBank/DDBJ whole genome shotgun (WGS) entry which is preliminary data.</text>
</comment>
<evidence type="ECO:0008006" key="3">
    <source>
        <dbReference type="Google" id="ProtNLM"/>
    </source>
</evidence>
<accession>A0A5C5USV0</accession>
<dbReference type="AlphaFoldDB" id="A0A5C5USV0"/>
<dbReference type="RefSeq" id="WP_146512736.1">
    <property type="nucleotide sequence ID" value="NZ_SIHI01000129.1"/>
</dbReference>
<proteinExistence type="predicted"/>
<protein>
    <recommendedName>
        <fullName evidence="3">RHS Repeat protein</fullName>
    </recommendedName>
</protein>
<name>A0A5C5USV0_9PLAN</name>
<dbReference type="Proteomes" id="UP000317243">
    <property type="component" value="Unassembled WGS sequence"/>
</dbReference>
<sequence>MFVSNGHSILAEYTSGSLAASPQRIYLYGNRIDEPVAMIDSTDTYYYHADASTSIRAITDSSGSVEELYKYSAYGDPTILAANGTTVRSSSNIDNRFLFTAREWDDALTATSTLQIESY</sequence>
<dbReference type="Gene3D" id="2.180.10.10">
    <property type="entry name" value="RHS repeat-associated core"/>
    <property type="match status" value="1"/>
</dbReference>
<keyword evidence="2" id="KW-1185">Reference proteome</keyword>